<evidence type="ECO:0000256" key="3">
    <source>
        <dbReference type="ARBA" id="ARBA00022676"/>
    </source>
</evidence>
<keyword evidence="2" id="KW-1003">Cell membrane</keyword>
<accession>A0A402AEZ8</accession>
<evidence type="ECO:0000256" key="6">
    <source>
        <dbReference type="ARBA" id="ARBA00022989"/>
    </source>
</evidence>
<keyword evidence="3" id="KW-0328">Glycosyltransferase</keyword>
<dbReference type="AlphaFoldDB" id="A0A402AEZ8"/>
<feature type="transmembrane region" description="Helical" evidence="8">
    <location>
        <begin position="257"/>
        <end position="276"/>
    </location>
</feature>
<dbReference type="RefSeq" id="WP_126549337.1">
    <property type="nucleotide sequence ID" value="NZ_BIFS01000001.1"/>
</dbReference>
<comment type="subcellular location">
    <subcellularLocation>
        <location evidence="1">Cell membrane</location>
        <topology evidence="1">Multi-pass membrane protein</topology>
    </subcellularLocation>
</comment>
<dbReference type="EMBL" id="BIFS01000001">
    <property type="protein sequence ID" value="GCE17690.1"/>
    <property type="molecule type" value="Genomic_DNA"/>
</dbReference>
<feature type="transmembrane region" description="Helical" evidence="8">
    <location>
        <begin position="227"/>
        <end position="245"/>
    </location>
</feature>
<feature type="transmembrane region" description="Helical" evidence="8">
    <location>
        <begin position="83"/>
        <end position="101"/>
    </location>
</feature>
<feature type="transmembrane region" description="Helical" evidence="8">
    <location>
        <begin position="288"/>
        <end position="306"/>
    </location>
</feature>
<feature type="transmembrane region" description="Helical" evidence="8">
    <location>
        <begin position="201"/>
        <end position="220"/>
    </location>
</feature>
<dbReference type="Proteomes" id="UP000287188">
    <property type="component" value="Unassembled WGS sequence"/>
</dbReference>
<dbReference type="GO" id="GO:0016763">
    <property type="term" value="F:pentosyltransferase activity"/>
    <property type="evidence" value="ECO:0007669"/>
    <property type="project" value="TreeGrafter"/>
</dbReference>
<evidence type="ECO:0000256" key="8">
    <source>
        <dbReference type="SAM" id="Phobius"/>
    </source>
</evidence>
<dbReference type="InterPro" id="IPR050297">
    <property type="entry name" value="LipidA_mod_glycosyltrf_83"/>
</dbReference>
<comment type="caution">
    <text evidence="10">The sequence shown here is derived from an EMBL/GenBank/DDBJ whole genome shotgun (WGS) entry which is preliminary data.</text>
</comment>
<feature type="transmembrane region" description="Helical" evidence="8">
    <location>
        <begin position="107"/>
        <end position="138"/>
    </location>
</feature>
<dbReference type="Pfam" id="PF13231">
    <property type="entry name" value="PMT_2"/>
    <property type="match status" value="1"/>
</dbReference>
<reference evidence="11" key="1">
    <citation type="submission" date="2018-12" db="EMBL/GenBank/DDBJ databases">
        <title>Tengunoibacter tsumagoiensis gen. nov., sp. nov., Dictyobacter kobayashii sp. nov., D. alpinus sp. nov., and D. joshuensis sp. nov. and description of Dictyobacteraceae fam. nov. within the order Ktedonobacterales isolated from Tengu-no-mugimeshi.</title>
        <authorList>
            <person name="Wang C.M."/>
            <person name="Zheng Y."/>
            <person name="Sakai Y."/>
            <person name="Toyoda A."/>
            <person name="Minakuchi Y."/>
            <person name="Abe K."/>
            <person name="Yokota A."/>
            <person name="Yabe S."/>
        </authorList>
    </citation>
    <scope>NUCLEOTIDE SEQUENCE [LARGE SCALE GENOMIC DNA]</scope>
    <source>
        <strain evidence="11">Uno11</strain>
    </source>
</reference>
<evidence type="ECO:0000256" key="1">
    <source>
        <dbReference type="ARBA" id="ARBA00004651"/>
    </source>
</evidence>
<keyword evidence="5 8" id="KW-0812">Transmembrane</keyword>
<dbReference type="PANTHER" id="PTHR33908">
    <property type="entry name" value="MANNOSYLTRANSFERASE YKCB-RELATED"/>
    <property type="match status" value="1"/>
</dbReference>
<evidence type="ECO:0000313" key="11">
    <source>
        <dbReference type="Proteomes" id="UP000287188"/>
    </source>
</evidence>
<feature type="transmembrane region" description="Helical" evidence="8">
    <location>
        <begin position="150"/>
        <end position="171"/>
    </location>
</feature>
<feature type="transmembrane region" description="Helical" evidence="8">
    <location>
        <begin position="56"/>
        <end position="76"/>
    </location>
</feature>
<keyword evidence="11" id="KW-1185">Reference proteome</keyword>
<sequence length="451" mass="50843">MDPYATYFSGYPYFYPVIGGLLDRLGGVELARAFSLLCMMGVTSCVYTVTQKLFSRNAAIFAAALYVSLGSVLFVGRLATYDALCMLLLGIATVLAYQVSLKRNPWLAIWIGPLLILAVAAKYAALLFSLPVLGILILFSLQKQGWWPMVLRVVIVIVTSALVGVLAYYFMDKAVLQGLSLTTTNRVAIIQRSPWQLLVRVLQLGGIAYALGIAGIYLLFREKRYRWLALLLFGSSLLVPAYHIYKQEYVSLDKHMAFSLFYAMPLMGFALSRLSGYTRQRLSIGRHWLAGLAIVLLVFTIGTQQAETIYAGWANTTDLSYELHTQLRAGSGRYLSEDIEVARYYAEDVSDSWQWNGVNFFYYTDPQKKQFSGNDAFTRAIDDSYFDVVELSFNYQPYQSHFIAQQMAASKNYNLVARVKFQNSFGIGYYYLWRKATPGQGNFTSLSQVKQ</sequence>
<dbReference type="InterPro" id="IPR038731">
    <property type="entry name" value="RgtA/B/C-like"/>
</dbReference>
<keyword evidence="6 8" id="KW-1133">Transmembrane helix</keyword>
<evidence type="ECO:0000259" key="9">
    <source>
        <dbReference type="Pfam" id="PF13231"/>
    </source>
</evidence>
<organism evidence="10 11">
    <name type="scientific">Dictyobacter kobayashii</name>
    <dbReference type="NCBI Taxonomy" id="2014872"/>
    <lineage>
        <taxon>Bacteria</taxon>
        <taxon>Bacillati</taxon>
        <taxon>Chloroflexota</taxon>
        <taxon>Ktedonobacteria</taxon>
        <taxon>Ktedonobacterales</taxon>
        <taxon>Dictyobacteraceae</taxon>
        <taxon>Dictyobacter</taxon>
    </lineage>
</organism>
<feature type="domain" description="Glycosyltransferase RgtA/B/C/D-like" evidence="9">
    <location>
        <begin position="31"/>
        <end position="158"/>
    </location>
</feature>
<keyword evidence="7 8" id="KW-0472">Membrane</keyword>
<dbReference type="OrthoDB" id="4909654at2"/>
<keyword evidence="4" id="KW-0808">Transferase</keyword>
<dbReference type="PANTHER" id="PTHR33908:SF11">
    <property type="entry name" value="MEMBRANE PROTEIN"/>
    <property type="match status" value="1"/>
</dbReference>
<name>A0A402AEZ8_9CHLR</name>
<evidence type="ECO:0000313" key="10">
    <source>
        <dbReference type="EMBL" id="GCE17690.1"/>
    </source>
</evidence>
<feature type="transmembrane region" description="Helical" evidence="8">
    <location>
        <begin position="30"/>
        <end position="50"/>
    </location>
</feature>
<gene>
    <name evidence="10" type="ORF">KDK_14900</name>
</gene>
<dbReference type="GO" id="GO:0009103">
    <property type="term" value="P:lipopolysaccharide biosynthetic process"/>
    <property type="evidence" value="ECO:0007669"/>
    <property type="project" value="UniProtKB-ARBA"/>
</dbReference>
<evidence type="ECO:0000256" key="4">
    <source>
        <dbReference type="ARBA" id="ARBA00022679"/>
    </source>
</evidence>
<evidence type="ECO:0000256" key="5">
    <source>
        <dbReference type="ARBA" id="ARBA00022692"/>
    </source>
</evidence>
<proteinExistence type="predicted"/>
<evidence type="ECO:0000256" key="2">
    <source>
        <dbReference type="ARBA" id="ARBA00022475"/>
    </source>
</evidence>
<protein>
    <recommendedName>
        <fullName evidence="9">Glycosyltransferase RgtA/B/C/D-like domain-containing protein</fullName>
    </recommendedName>
</protein>
<dbReference type="GO" id="GO:0005886">
    <property type="term" value="C:plasma membrane"/>
    <property type="evidence" value="ECO:0007669"/>
    <property type="project" value="UniProtKB-SubCell"/>
</dbReference>
<evidence type="ECO:0000256" key="7">
    <source>
        <dbReference type="ARBA" id="ARBA00023136"/>
    </source>
</evidence>